<evidence type="ECO:0000256" key="4">
    <source>
        <dbReference type="ARBA" id="ARBA00005163"/>
    </source>
</evidence>
<dbReference type="OrthoDB" id="9809280at2"/>
<comment type="cofactor">
    <cofactor evidence="1">
        <name>heme</name>
        <dbReference type="ChEBI" id="CHEBI:30413"/>
    </cofactor>
</comment>
<protein>
    <recommendedName>
        <fullName evidence="6">Succinate dehydrogenase hydrophobic membrane anchor subunit</fullName>
    </recommendedName>
</protein>
<evidence type="ECO:0000256" key="10">
    <source>
        <dbReference type="ARBA" id="ARBA00022692"/>
    </source>
</evidence>
<dbReference type="GO" id="GO:0006099">
    <property type="term" value="P:tricarboxylic acid cycle"/>
    <property type="evidence" value="ECO:0007669"/>
    <property type="project" value="UniProtKB-UniPathway"/>
</dbReference>
<reference evidence="17 18" key="1">
    <citation type="submission" date="2015-09" db="EMBL/GenBank/DDBJ databases">
        <authorList>
            <consortium name="Swine Surveillance"/>
        </authorList>
    </citation>
    <scope>NUCLEOTIDE SEQUENCE [LARGE SCALE GENOMIC DNA]</scope>
    <source>
        <strain evidence="17 18">CECT 7557</strain>
    </source>
</reference>
<evidence type="ECO:0000256" key="3">
    <source>
        <dbReference type="ARBA" id="ARBA00004141"/>
    </source>
</evidence>
<sequence length="123" mass="12998">MNYMTDRKRATGLGAAGAGTHHHWQMMGTSIALVVLVPLFVVTFAIGLGGTYEDVIAFFGRPVPAIITGLSLVVGIIHLKSEADEAIVDYMHGTAQKLALKFVAALSYTLIAAGLFALVKLAL</sequence>
<dbReference type="UniPathway" id="UPA00223"/>
<dbReference type="InterPro" id="IPR014312">
    <property type="entry name" value="Succ_DH_anchor"/>
</dbReference>
<dbReference type="AlphaFoldDB" id="A0A0P1G2A9"/>
<keyword evidence="10 16" id="KW-0812">Transmembrane</keyword>
<evidence type="ECO:0000256" key="6">
    <source>
        <dbReference type="ARBA" id="ARBA00019425"/>
    </source>
</evidence>
<keyword evidence="9" id="KW-0349">Heme</keyword>
<feature type="transmembrane region" description="Helical" evidence="16">
    <location>
        <begin position="31"/>
        <end position="52"/>
    </location>
</feature>
<organism evidence="17 18">
    <name type="scientific">Tritonibacter multivorans</name>
    <dbReference type="NCBI Taxonomy" id="928856"/>
    <lineage>
        <taxon>Bacteria</taxon>
        <taxon>Pseudomonadati</taxon>
        <taxon>Pseudomonadota</taxon>
        <taxon>Alphaproteobacteria</taxon>
        <taxon>Rhodobacterales</taxon>
        <taxon>Paracoccaceae</taxon>
        <taxon>Tritonibacter</taxon>
    </lineage>
</organism>
<evidence type="ECO:0000256" key="16">
    <source>
        <dbReference type="SAM" id="Phobius"/>
    </source>
</evidence>
<keyword evidence="7" id="KW-0813">Transport</keyword>
<feature type="transmembrane region" description="Helical" evidence="16">
    <location>
        <begin position="58"/>
        <end position="77"/>
    </location>
</feature>
<gene>
    <name evidence="17" type="ORF">TRM7557_00633</name>
</gene>
<name>A0A0P1G2A9_9RHOB</name>
<comment type="function">
    <text evidence="2">Membrane-anchoring subunit of succinate dehydrogenase (SDH).</text>
</comment>
<keyword evidence="18" id="KW-1185">Reference proteome</keyword>
<evidence type="ECO:0000256" key="8">
    <source>
        <dbReference type="ARBA" id="ARBA00022532"/>
    </source>
</evidence>
<evidence type="ECO:0000256" key="13">
    <source>
        <dbReference type="ARBA" id="ARBA00022989"/>
    </source>
</evidence>
<evidence type="ECO:0000256" key="2">
    <source>
        <dbReference type="ARBA" id="ARBA00004050"/>
    </source>
</evidence>
<dbReference type="Gene3D" id="1.20.1300.10">
    <property type="entry name" value="Fumarate reductase/succinate dehydrogenase, transmembrane subunit"/>
    <property type="match status" value="1"/>
</dbReference>
<comment type="subunit">
    <text evidence="5">Part of an enzyme complex containing four subunits: a flavoprotein, an iron-sulfur protein, plus two membrane-anchoring proteins, SdhC and SdhD.</text>
</comment>
<keyword evidence="12" id="KW-0249">Electron transport</keyword>
<feature type="transmembrane region" description="Helical" evidence="16">
    <location>
        <begin position="98"/>
        <end position="119"/>
    </location>
</feature>
<dbReference type="InterPro" id="IPR000701">
    <property type="entry name" value="SuccDH_FuR_B_TM-su"/>
</dbReference>
<dbReference type="EMBL" id="CYSD01000012">
    <property type="protein sequence ID" value="CUH75942.1"/>
    <property type="molecule type" value="Genomic_DNA"/>
</dbReference>
<dbReference type="Proteomes" id="UP000052022">
    <property type="component" value="Unassembled WGS sequence"/>
</dbReference>
<dbReference type="RefSeq" id="WP_058288752.1">
    <property type="nucleotide sequence ID" value="NZ_CYSD01000012.1"/>
</dbReference>
<dbReference type="NCBIfam" id="TIGR02968">
    <property type="entry name" value="succ_dehyd_anc"/>
    <property type="match status" value="1"/>
</dbReference>
<dbReference type="InterPro" id="IPR034804">
    <property type="entry name" value="SQR/QFR_C/D"/>
</dbReference>
<dbReference type="GO" id="GO:0046872">
    <property type="term" value="F:metal ion binding"/>
    <property type="evidence" value="ECO:0007669"/>
    <property type="project" value="UniProtKB-KW"/>
</dbReference>
<proteinExistence type="predicted"/>
<keyword evidence="13 16" id="KW-1133">Transmembrane helix</keyword>
<evidence type="ECO:0000256" key="5">
    <source>
        <dbReference type="ARBA" id="ARBA00011558"/>
    </source>
</evidence>
<evidence type="ECO:0000256" key="9">
    <source>
        <dbReference type="ARBA" id="ARBA00022617"/>
    </source>
</evidence>
<comment type="pathway">
    <text evidence="4">Carbohydrate metabolism; tricarboxylic acid cycle.</text>
</comment>
<evidence type="ECO:0000256" key="15">
    <source>
        <dbReference type="ARBA" id="ARBA00023136"/>
    </source>
</evidence>
<dbReference type="GO" id="GO:0020037">
    <property type="term" value="F:heme binding"/>
    <property type="evidence" value="ECO:0007669"/>
    <property type="project" value="InterPro"/>
</dbReference>
<dbReference type="GO" id="GO:0016020">
    <property type="term" value="C:membrane"/>
    <property type="evidence" value="ECO:0007669"/>
    <property type="project" value="UniProtKB-SubCell"/>
</dbReference>
<dbReference type="SUPFAM" id="SSF81343">
    <property type="entry name" value="Fumarate reductase respiratory complex transmembrane subunits"/>
    <property type="match status" value="1"/>
</dbReference>
<dbReference type="Pfam" id="PF01127">
    <property type="entry name" value="Sdh_cyt"/>
    <property type="match status" value="1"/>
</dbReference>
<keyword evidence="15 16" id="KW-0472">Membrane</keyword>
<comment type="subcellular location">
    <subcellularLocation>
        <location evidence="3">Membrane</location>
        <topology evidence="3">Multi-pass membrane protein</topology>
    </subcellularLocation>
</comment>
<keyword evidence="8" id="KW-0816">Tricarboxylic acid cycle</keyword>
<keyword evidence="11" id="KW-0479">Metal-binding</keyword>
<accession>A0A0P1G2A9</accession>
<evidence type="ECO:0000313" key="17">
    <source>
        <dbReference type="EMBL" id="CUH75942.1"/>
    </source>
</evidence>
<evidence type="ECO:0000256" key="12">
    <source>
        <dbReference type="ARBA" id="ARBA00022982"/>
    </source>
</evidence>
<keyword evidence="14" id="KW-0408">Iron</keyword>
<dbReference type="STRING" id="928856.SAMN04488049_103149"/>
<evidence type="ECO:0000256" key="7">
    <source>
        <dbReference type="ARBA" id="ARBA00022448"/>
    </source>
</evidence>
<evidence type="ECO:0000256" key="11">
    <source>
        <dbReference type="ARBA" id="ARBA00022723"/>
    </source>
</evidence>
<evidence type="ECO:0000256" key="1">
    <source>
        <dbReference type="ARBA" id="ARBA00001971"/>
    </source>
</evidence>
<evidence type="ECO:0000256" key="14">
    <source>
        <dbReference type="ARBA" id="ARBA00023004"/>
    </source>
</evidence>
<evidence type="ECO:0000313" key="18">
    <source>
        <dbReference type="Proteomes" id="UP000052022"/>
    </source>
</evidence>